<keyword evidence="8" id="KW-0449">Lipoprotein</keyword>
<keyword evidence="14" id="KW-1185">Reference proteome</keyword>
<dbReference type="PANTHER" id="PTHR33021:SF414">
    <property type="entry name" value="PHYTOCYANIN DOMAIN, CUPREDOXIN"/>
    <property type="match status" value="1"/>
</dbReference>
<gene>
    <name evidence="13" type="ORF">QVD17_27183</name>
</gene>
<evidence type="ECO:0000256" key="1">
    <source>
        <dbReference type="ARBA" id="ARBA00004609"/>
    </source>
</evidence>
<keyword evidence="4" id="KW-0732">Signal</keyword>
<evidence type="ECO:0000256" key="9">
    <source>
        <dbReference type="ARBA" id="ARBA00035011"/>
    </source>
</evidence>
<evidence type="ECO:0000256" key="6">
    <source>
        <dbReference type="ARBA" id="ARBA00023157"/>
    </source>
</evidence>
<keyword evidence="6" id="KW-1015">Disulfide bond</keyword>
<dbReference type="Gene3D" id="2.60.40.420">
    <property type="entry name" value="Cupredoxins - blue copper proteins"/>
    <property type="match status" value="1"/>
</dbReference>
<dbReference type="PANTHER" id="PTHR33021">
    <property type="entry name" value="BLUE COPPER PROTEIN"/>
    <property type="match status" value="1"/>
</dbReference>
<keyword evidence="11" id="KW-1133">Transmembrane helix</keyword>
<proteinExistence type="inferred from homology"/>
<evidence type="ECO:0000259" key="12">
    <source>
        <dbReference type="PROSITE" id="PS51485"/>
    </source>
</evidence>
<keyword evidence="7" id="KW-0325">Glycoprotein</keyword>
<organism evidence="13 14">
    <name type="scientific">Tagetes erecta</name>
    <name type="common">African marigold</name>
    <dbReference type="NCBI Taxonomy" id="13708"/>
    <lineage>
        <taxon>Eukaryota</taxon>
        <taxon>Viridiplantae</taxon>
        <taxon>Streptophyta</taxon>
        <taxon>Embryophyta</taxon>
        <taxon>Tracheophyta</taxon>
        <taxon>Spermatophyta</taxon>
        <taxon>Magnoliopsida</taxon>
        <taxon>eudicotyledons</taxon>
        <taxon>Gunneridae</taxon>
        <taxon>Pentapetalae</taxon>
        <taxon>asterids</taxon>
        <taxon>campanulids</taxon>
        <taxon>Asterales</taxon>
        <taxon>Asteraceae</taxon>
        <taxon>Asteroideae</taxon>
        <taxon>Heliantheae alliance</taxon>
        <taxon>Tageteae</taxon>
        <taxon>Tagetes</taxon>
    </lineage>
</organism>
<name>A0AAD8KBF7_TARER</name>
<feature type="compositionally biased region" description="Pro residues" evidence="10">
    <location>
        <begin position="199"/>
        <end position="214"/>
    </location>
</feature>
<dbReference type="GO" id="GO:0098552">
    <property type="term" value="C:side of membrane"/>
    <property type="evidence" value="ECO:0007669"/>
    <property type="project" value="UniProtKB-KW"/>
</dbReference>
<evidence type="ECO:0000256" key="8">
    <source>
        <dbReference type="ARBA" id="ARBA00023288"/>
    </source>
</evidence>
<keyword evidence="3" id="KW-0336">GPI-anchor</keyword>
<dbReference type="InterPro" id="IPR003245">
    <property type="entry name" value="Phytocyanin_dom"/>
</dbReference>
<evidence type="ECO:0000256" key="3">
    <source>
        <dbReference type="ARBA" id="ARBA00022622"/>
    </source>
</evidence>
<feature type="region of interest" description="Disordered" evidence="10">
    <location>
        <begin position="171"/>
        <end position="229"/>
    </location>
</feature>
<accession>A0AAD8KBF7</accession>
<evidence type="ECO:0000256" key="11">
    <source>
        <dbReference type="SAM" id="Phobius"/>
    </source>
</evidence>
<keyword evidence="5 11" id="KW-0472">Membrane</keyword>
<dbReference type="Proteomes" id="UP001229421">
    <property type="component" value="Unassembled WGS sequence"/>
</dbReference>
<comment type="similarity">
    <text evidence="9">Belongs to the early nodulin-like (ENODL) family.</text>
</comment>
<dbReference type="AlphaFoldDB" id="A0AAD8KBF7"/>
<keyword evidence="11" id="KW-0812">Transmembrane</keyword>
<comment type="subcellular location">
    <subcellularLocation>
        <location evidence="1">Cell membrane</location>
        <topology evidence="1">Lipid-anchor</topology>
        <topology evidence="1">GPI-anchor</topology>
    </subcellularLocation>
</comment>
<reference evidence="13" key="1">
    <citation type="journal article" date="2023" name="bioRxiv">
        <title>Improved chromosome-level genome assembly for marigold (Tagetes erecta).</title>
        <authorList>
            <person name="Jiang F."/>
            <person name="Yuan L."/>
            <person name="Wang S."/>
            <person name="Wang H."/>
            <person name="Xu D."/>
            <person name="Wang A."/>
            <person name="Fan W."/>
        </authorList>
    </citation>
    <scope>NUCLEOTIDE SEQUENCE</scope>
    <source>
        <strain evidence="13">WSJ</strain>
        <tissue evidence="13">Leaf</tissue>
    </source>
</reference>
<dbReference type="GO" id="GO:0009055">
    <property type="term" value="F:electron transfer activity"/>
    <property type="evidence" value="ECO:0007669"/>
    <property type="project" value="InterPro"/>
</dbReference>
<evidence type="ECO:0000256" key="10">
    <source>
        <dbReference type="SAM" id="MobiDB-lite"/>
    </source>
</evidence>
<dbReference type="InterPro" id="IPR008972">
    <property type="entry name" value="Cupredoxin"/>
</dbReference>
<protein>
    <recommendedName>
        <fullName evidence="12">Phytocyanin domain-containing protein</fullName>
    </recommendedName>
</protein>
<feature type="domain" description="Phytocyanin" evidence="12">
    <location>
        <begin position="66"/>
        <end position="167"/>
    </location>
</feature>
<dbReference type="InterPro" id="IPR039391">
    <property type="entry name" value="Phytocyanin-like"/>
</dbReference>
<dbReference type="SUPFAM" id="SSF49503">
    <property type="entry name" value="Cupredoxins"/>
    <property type="match status" value="1"/>
</dbReference>
<evidence type="ECO:0000256" key="7">
    <source>
        <dbReference type="ARBA" id="ARBA00023180"/>
    </source>
</evidence>
<sequence>MLCPTTQGTILQVKKIFTSTNTPMRAYPPMLNILLSFPFCPSLAFTMLVLQGLFSLFLMLQNSHAYQFKVGGSGDWSLASSSSYDQWAQKSRFQTGDTLLFNYQANGDSLLQVTEADYKNCSTASPIAKYSDGHTLITLNQSGPHYFISGVADHCKHNEKVVIVVLADRSNHTSNAPSSSPPATPPALPPTPTSEQFASPPPAPSEPNLNPAPGPAHSEGNPPPAPTPNGASSMVVDRAFFCYFGAFVGFSLFGF</sequence>
<evidence type="ECO:0000256" key="4">
    <source>
        <dbReference type="ARBA" id="ARBA00022729"/>
    </source>
</evidence>
<dbReference type="EMBL" id="JAUHHV010000007">
    <property type="protein sequence ID" value="KAK1418046.1"/>
    <property type="molecule type" value="Genomic_DNA"/>
</dbReference>
<dbReference type="PROSITE" id="PS51485">
    <property type="entry name" value="PHYTOCYANIN"/>
    <property type="match status" value="1"/>
</dbReference>
<dbReference type="CDD" id="cd11019">
    <property type="entry name" value="OsENODL1_like"/>
    <property type="match status" value="1"/>
</dbReference>
<feature type="transmembrane region" description="Helical" evidence="11">
    <location>
        <begin position="33"/>
        <end position="60"/>
    </location>
</feature>
<dbReference type="InterPro" id="IPR041846">
    <property type="entry name" value="ENL_dom"/>
</dbReference>
<dbReference type="FunFam" id="2.60.40.420:FF:000010">
    <property type="entry name" value="Early nodulin-like protein 1"/>
    <property type="match status" value="1"/>
</dbReference>
<evidence type="ECO:0000313" key="13">
    <source>
        <dbReference type="EMBL" id="KAK1418046.1"/>
    </source>
</evidence>
<comment type="caution">
    <text evidence="13">The sequence shown here is derived from an EMBL/GenBank/DDBJ whole genome shotgun (WGS) entry which is preliminary data.</text>
</comment>
<evidence type="ECO:0000256" key="5">
    <source>
        <dbReference type="ARBA" id="ARBA00023136"/>
    </source>
</evidence>
<feature type="compositionally biased region" description="Pro residues" evidence="10">
    <location>
        <begin position="179"/>
        <end position="192"/>
    </location>
</feature>
<dbReference type="Pfam" id="PF02298">
    <property type="entry name" value="Cu_bind_like"/>
    <property type="match status" value="1"/>
</dbReference>
<dbReference type="GO" id="GO:0005886">
    <property type="term" value="C:plasma membrane"/>
    <property type="evidence" value="ECO:0007669"/>
    <property type="project" value="UniProtKB-SubCell"/>
</dbReference>
<evidence type="ECO:0000313" key="14">
    <source>
        <dbReference type="Proteomes" id="UP001229421"/>
    </source>
</evidence>
<evidence type="ECO:0000256" key="2">
    <source>
        <dbReference type="ARBA" id="ARBA00022475"/>
    </source>
</evidence>
<keyword evidence="2" id="KW-1003">Cell membrane</keyword>